<feature type="binding site" evidence="12">
    <location>
        <position position="386"/>
    </location>
    <ligand>
        <name>Zn(2+)</name>
        <dbReference type="ChEBI" id="CHEBI:29105"/>
        <label>1</label>
    </ligand>
</feature>
<organism evidence="15 16">
    <name type="scientific">Basilea psittacipulmonis DSM 24701</name>
    <dbReference type="NCBI Taxonomy" id="1072685"/>
    <lineage>
        <taxon>Bacteria</taxon>
        <taxon>Pseudomonadati</taxon>
        <taxon>Pseudomonadota</taxon>
        <taxon>Betaproteobacteria</taxon>
        <taxon>Burkholderiales</taxon>
        <taxon>Alcaligenaceae</taxon>
        <taxon>Basilea</taxon>
    </lineage>
</organism>
<keyword evidence="16" id="KW-1185">Reference proteome</keyword>
<keyword evidence="2 12" id="KW-0235">DNA replication</keyword>
<evidence type="ECO:0000256" key="12">
    <source>
        <dbReference type="HAMAP-Rule" id="MF_00983"/>
    </source>
</evidence>
<protein>
    <recommendedName>
        <fullName evidence="12">Replication restart protein PriA</fullName>
    </recommendedName>
    <alternativeName>
        <fullName evidence="12">ATP-dependent DNA helicase PriA</fullName>
        <ecNumber evidence="12">5.6.2.4</ecNumber>
    </alternativeName>
    <alternativeName>
        <fullName evidence="12">DNA 3'-5' helicase PriA</fullName>
    </alternativeName>
</protein>
<dbReference type="GO" id="GO:0008270">
    <property type="term" value="F:zinc ion binding"/>
    <property type="evidence" value="ECO:0007669"/>
    <property type="project" value="UniProtKB-UniRule"/>
</dbReference>
<dbReference type="Gene3D" id="3.40.50.300">
    <property type="entry name" value="P-loop containing nucleotide triphosphate hydrolases"/>
    <property type="match status" value="2"/>
</dbReference>
<evidence type="ECO:0000256" key="1">
    <source>
        <dbReference type="ARBA" id="ARBA00022515"/>
    </source>
</evidence>
<feature type="binding site" evidence="12">
    <location>
        <position position="428"/>
    </location>
    <ligand>
        <name>Zn(2+)</name>
        <dbReference type="ChEBI" id="CHEBI:29105"/>
        <label>1</label>
    </ligand>
</feature>
<dbReference type="InterPro" id="IPR042115">
    <property type="entry name" value="PriA_3primeBD_sf"/>
</dbReference>
<evidence type="ECO:0000256" key="7">
    <source>
        <dbReference type="ARBA" id="ARBA00022833"/>
    </source>
</evidence>
<dbReference type="HAMAP" id="MF_00983">
    <property type="entry name" value="PriA"/>
    <property type="match status" value="1"/>
</dbReference>
<evidence type="ECO:0000256" key="2">
    <source>
        <dbReference type="ARBA" id="ARBA00022705"/>
    </source>
</evidence>
<dbReference type="Pfam" id="PF00270">
    <property type="entry name" value="DEAD"/>
    <property type="match status" value="1"/>
</dbReference>
<dbReference type="GO" id="GO:0016887">
    <property type="term" value="F:ATP hydrolysis activity"/>
    <property type="evidence" value="ECO:0007669"/>
    <property type="project" value="RHEA"/>
</dbReference>
<keyword evidence="6 12" id="KW-0347">Helicase</keyword>
<dbReference type="GO" id="GO:1990077">
    <property type="term" value="C:primosome complex"/>
    <property type="evidence" value="ECO:0007669"/>
    <property type="project" value="UniProtKB-UniRule"/>
</dbReference>
<feature type="binding site" evidence="12">
    <location>
        <position position="398"/>
    </location>
    <ligand>
        <name>Zn(2+)</name>
        <dbReference type="ChEBI" id="CHEBI:29105"/>
        <label>2</label>
    </ligand>
</feature>
<feature type="domain" description="Helicase ATP-binding" evidence="13">
    <location>
        <begin position="156"/>
        <end position="327"/>
    </location>
</feature>
<proteinExistence type="inferred from homology"/>
<dbReference type="PROSITE" id="PS51192">
    <property type="entry name" value="HELICASE_ATP_BIND_1"/>
    <property type="match status" value="1"/>
</dbReference>
<dbReference type="PROSITE" id="PS51194">
    <property type="entry name" value="HELICASE_CTER"/>
    <property type="match status" value="1"/>
</dbReference>
<name>A0A077DC09_9BURK</name>
<feature type="binding site" evidence="12">
    <location>
        <position position="395"/>
    </location>
    <ligand>
        <name>Zn(2+)</name>
        <dbReference type="ChEBI" id="CHEBI:29105"/>
        <label>2</label>
    </ligand>
</feature>
<dbReference type="EC" id="5.6.2.4" evidence="12"/>
<dbReference type="Proteomes" id="UP000028945">
    <property type="component" value="Chromosome"/>
</dbReference>
<dbReference type="SMART" id="SM00490">
    <property type="entry name" value="HELICc"/>
    <property type="match status" value="1"/>
</dbReference>
<feature type="binding site" evidence="12">
    <location>
        <position position="415"/>
    </location>
    <ligand>
        <name>Zn(2+)</name>
        <dbReference type="ChEBI" id="CHEBI:29105"/>
        <label>2</label>
    </ligand>
</feature>
<keyword evidence="9 12" id="KW-0238">DNA-binding</keyword>
<dbReference type="SUPFAM" id="SSF52540">
    <property type="entry name" value="P-loop containing nucleoside triphosphate hydrolases"/>
    <property type="match status" value="1"/>
</dbReference>
<dbReference type="Pfam" id="PF18319">
    <property type="entry name" value="Zn_ribbon_PriA"/>
    <property type="match status" value="1"/>
</dbReference>
<dbReference type="GO" id="GO:0005524">
    <property type="term" value="F:ATP binding"/>
    <property type="evidence" value="ECO:0007669"/>
    <property type="project" value="UniProtKB-UniRule"/>
</dbReference>
<evidence type="ECO:0000256" key="11">
    <source>
        <dbReference type="ARBA" id="ARBA00048988"/>
    </source>
</evidence>
<dbReference type="STRING" id="1072685.IX83_01650"/>
<feature type="binding site" evidence="12">
    <location>
        <position position="431"/>
    </location>
    <ligand>
        <name>Zn(2+)</name>
        <dbReference type="ChEBI" id="CHEBI:29105"/>
        <label>1</label>
    </ligand>
</feature>
<dbReference type="KEGG" id="bpsi:IX83_01650"/>
<dbReference type="InterPro" id="IPR014001">
    <property type="entry name" value="Helicase_ATP-bd"/>
</dbReference>
<dbReference type="Pfam" id="PF18074">
    <property type="entry name" value="PriA_C"/>
    <property type="match status" value="1"/>
</dbReference>
<comment type="function">
    <text evidence="12">Initiates the restart of stalled replication forks, which reloads the replicative helicase on sites other than the origin of replication. Recognizes and binds to abandoned replication forks and remodels them to uncover a helicase loading site. Promotes assembly of the primosome at these replication forks.</text>
</comment>
<dbReference type="SMART" id="SM00487">
    <property type="entry name" value="DEXDc"/>
    <property type="match status" value="1"/>
</dbReference>
<dbReference type="EMBL" id="CP009238">
    <property type="protein sequence ID" value="AIL32189.1"/>
    <property type="molecule type" value="Genomic_DNA"/>
</dbReference>
<comment type="subunit">
    <text evidence="12">Component of the replication restart primosome.</text>
</comment>
<keyword evidence="10 12" id="KW-0413">Isomerase</keyword>
<dbReference type="GO" id="GO:0006269">
    <property type="term" value="P:DNA replication, synthesis of primer"/>
    <property type="evidence" value="ECO:0007669"/>
    <property type="project" value="UniProtKB-KW"/>
</dbReference>
<evidence type="ECO:0000256" key="4">
    <source>
        <dbReference type="ARBA" id="ARBA00022741"/>
    </source>
</evidence>
<keyword evidence="1 12" id="KW-0639">Primosome</keyword>
<evidence type="ECO:0000256" key="3">
    <source>
        <dbReference type="ARBA" id="ARBA00022723"/>
    </source>
</evidence>
<evidence type="ECO:0000256" key="5">
    <source>
        <dbReference type="ARBA" id="ARBA00022801"/>
    </source>
</evidence>
<dbReference type="InterPro" id="IPR005259">
    <property type="entry name" value="PriA"/>
</dbReference>
<comment type="catalytic activity">
    <reaction evidence="12">
        <text>Couples ATP hydrolysis with the unwinding of duplex DNA by translocating in the 3'-5' direction.</text>
        <dbReference type="EC" id="5.6.2.4"/>
    </reaction>
</comment>
<keyword evidence="3 12" id="KW-0479">Metal-binding</keyword>
<comment type="cofactor">
    <cofactor evidence="12">
        <name>Zn(2+)</name>
        <dbReference type="ChEBI" id="CHEBI:29105"/>
    </cofactor>
    <text evidence="12">Binds 2 zinc ions per subunit.</text>
</comment>
<evidence type="ECO:0000313" key="15">
    <source>
        <dbReference type="EMBL" id="AIL32189.1"/>
    </source>
</evidence>
<dbReference type="RefSeq" id="WP_038498407.1">
    <property type="nucleotide sequence ID" value="NZ_AFWK01000114.1"/>
</dbReference>
<evidence type="ECO:0000256" key="9">
    <source>
        <dbReference type="ARBA" id="ARBA00023125"/>
    </source>
</evidence>
<dbReference type="NCBIfam" id="NF004067">
    <property type="entry name" value="PRK05580.1-4"/>
    <property type="match status" value="1"/>
</dbReference>
<dbReference type="InterPro" id="IPR040498">
    <property type="entry name" value="PriA_CRR"/>
</dbReference>
<keyword evidence="7 12" id="KW-0862">Zinc</keyword>
<evidence type="ECO:0000256" key="10">
    <source>
        <dbReference type="ARBA" id="ARBA00023235"/>
    </source>
</evidence>
<dbReference type="PANTHER" id="PTHR30580">
    <property type="entry name" value="PRIMOSOMAL PROTEIN N"/>
    <property type="match status" value="1"/>
</dbReference>
<dbReference type="GO" id="GO:0006310">
    <property type="term" value="P:DNA recombination"/>
    <property type="evidence" value="ECO:0007669"/>
    <property type="project" value="InterPro"/>
</dbReference>
<accession>A0A077DC09</accession>
<sequence>MKWVEVVLDVPLRNRFVYRCSDERTAVGYRVLVPFGHRTLVGIIVDMPTQIDFPEDQIKDVIQVITDLPPFDHHWIAFSKFAAKYYQRPLGEVMVSSLPAPLRKAIAYQDKLAEKSPVYRADKSQEKKIKQLIQTYTETAPAFVLNDEQERAVNVVLQEKNAHTYLLFGVTGSGKTEVYLRLIQNCLEQGKQALFLVPEINLTPQFESQLRKRLGNIVKQNEIAVLHSNLSEGQRVKTWSDAQRGNIKLLLGTRLSIFSPLFNLGLIVVDEEHDLSYKQQEGIRYSARDLAVYRGRQLDIPVVLGSATPSLESWHNAMTGKYQLLELKQRAVSACLPEIKLVPTRKDQMQGGFSLTCLHEIDACLSRKEQVLVFINRRGYAPVLTCSSCEWVSECPNCTAYMVLHQSSSGKYLQCHHCGHRQQVPFKCPDCGNIDLITLGYGTQKVTEFLQQRYPQAKVVRIDADSTRQKGSAQALFEQVHHHEVDILVGTQMITKGHDFKTVGAVIVLGADFGLFSADFRSSERLFDQLIQVSGRAGRHQQGSNVWIQTDYPHHMLYQNLIKHDYVGFSKTLLEEREEAMLPPFSYQCLLLSQDKHLDKVLAFLTDVKQSFEQEAVGEFAKIECYDPVPLKLMRVDNIERAQLLIESMSRPLLQTFFSSFILTIEKLAKKHKVKYVLEVDPQSI</sequence>
<dbReference type="OrthoDB" id="9759544at2"/>
<comment type="similarity">
    <text evidence="12">Belongs to the helicase family. PriA subfamily.</text>
</comment>
<dbReference type="Pfam" id="PF00271">
    <property type="entry name" value="Helicase_C"/>
    <property type="match status" value="1"/>
</dbReference>
<dbReference type="InterPro" id="IPR041236">
    <property type="entry name" value="PriA_C"/>
</dbReference>
<keyword evidence="5 12" id="KW-0378">Hydrolase</keyword>
<evidence type="ECO:0000259" key="13">
    <source>
        <dbReference type="PROSITE" id="PS51192"/>
    </source>
</evidence>
<dbReference type="InterPro" id="IPR027417">
    <property type="entry name" value="P-loop_NTPase"/>
</dbReference>
<reference evidence="15 16" key="1">
    <citation type="journal article" date="2014" name="BMC Genomics">
        <title>A genomic perspective on a new bacterial genus and species from the Alcaligenaceae family, Basilea psittacipulmonis.</title>
        <authorList>
            <person name="Whiteson K.L."/>
            <person name="Hernandez D."/>
            <person name="Lazarevic V."/>
            <person name="Gaia N."/>
            <person name="Farinelli L."/>
            <person name="Francois P."/>
            <person name="Pilo P."/>
            <person name="Frey J."/>
            <person name="Schrenzel J."/>
        </authorList>
    </citation>
    <scope>NUCLEOTIDE SEQUENCE [LARGE SCALE GENOMIC DNA]</scope>
    <source>
        <strain evidence="15 16">DSM 24701</strain>
    </source>
</reference>
<dbReference type="FunFam" id="3.40.50.300:FF:000489">
    <property type="entry name" value="Primosome assembly protein PriA"/>
    <property type="match status" value="1"/>
</dbReference>
<dbReference type="NCBIfam" id="TIGR00595">
    <property type="entry name" value="priA"/>
    <property type="match status" value="1"/>
</dbReference>
<keyword evidence="8 12" id="KW-0067">ATP-binding</keyword>
<comment type="catalytic activity">
    <reaction evidence="11 12">
        <text>ATP + H2O = ADP + phosphate + H(+)</text>
        <dbReference type="Rhea" id="RHEA:13065"/>
        <dbReference type="ChEBI" id="CHEBI:15377"/>
        <dbReference type="ChEBI" id="CHEBI:15378"/>
        <dbReference type="ChEBI" id="CHEBI:30616"/>
        <dbReference type="ChEBI" id="CHEBI:43474"/>
        <dbReference type="ChEBI" id="CHEBI:456216"/>
        <dbReference type="EC" id="5.6.2.4"/>
    </reaction>
</comment>
<dbReference type="InterPro" id="IPR001650">
    <property type="entry name" value="Helicase_C-like"/>
</dbReference>
<evidence type="ECO:0000259" key="14">
    <source>
        <dbReference type="PROSITE" id="PS51194"/>
    </source>
</evidence>
<keyword evidence="4 12" id="KW-0547">Nucleotide-binding</keyword>
<gene>
    <name evidence="12" type="primary">priA</name>
    <name evidence="15" type="ORF">IX83_01650</name>
</gene>
<dbReference type="InterPro" id="IPR041222">
    <property type="entry name" value="PriA_3primeBD"/>
</dbReference>
<dbReference type="eggNOG" id="COG1198">
    <property type="taxonomic scope" value="Bacteria"/>
</dbReference>
<dbReference type="GO" id="GO:0003677">
    <property type="term" value="F:DNA binding"/>
    <property type="evidence" value="ECO:0007669"/>
    <property type="project" value="UniProtKB-UniRule"/>
</dbReference>
<evidence type="ECO:0000256" key="6">
    <source>
        <dbReference type="ARBA" id="ARBA00022806"/>
    </source>
</evidence>
<dbReference type="CDD" id="cd17929">
    <property type="entry name" value="DEXHc_priA"/>
    <property type="match status" value="1"/>
</dbReference>
<dbReference type="GO" id="GO:0006302">
    <property type="term" value="P:double-strand break repair"/>
    <property type="evidence" value="ECO:0007669"/>
    <property type="project" value="InterPro"/>
</dbReference>
<feature type="binding site" evidence="12">
    <location>
        <position position="389"/>
    </location>
    <ligand>
        <name>Zn(2+)</name>
        <dbReference type="ChEBI" id="CHEBI:29105"/>
        <label>1</label>
    </ligand>
</feature>
<evidence type="ECO:0000313" key="16">
    <source>
        <dbReference type="Proteomes" id="UP000028945"/>
    </source>
</evidence>
<feature type="binding site" evidence="12">
    <location>
        <position position="418"/>
    </location>
    <ligand>
        <name>Zn(2+)</name>
        <dbReference type="ChEBI" id="CHEBI:29105"/>
        <label>2</label>
    </ligand>
</feature>
<dbReference type="GO" id="GO:0043138">
    <property type="term" value="F:3'-5' DNA helicase activity"/>
    <property type="evidence" value="ECO:0007669"/>
    <property type="project" value="UniProtKB-EC"/>
</dbReference>
<dbReference type="HOGENOM" id="CLU_013353_4_0_4"/>
<dbReference type="PANTHER" id="PTHR30580:SF0">
    <property type="entry name" value="PRIMOSOMAL PROTEIN N"/>
    <property type="match status" value="1"/>
</dbReference>
<dbReference type="GO" id="GO:0006270">
    <property type="term" value="P:DNA replication initiation"/>
    <property type="evidence" value="ECO:0007669"/>
    <property type="project" value="TreeGrafter"/>
</dbReference>
<evidence type="ECO:0000256" key="8">
    <source>
        <dbReference type="ARBA" id="ARBA00022840"/>
    </source>
</evidence>
<feature type="domain" description="Helicase C-terminal" evidence="14">
    <location>
        <begin position="397"/>
        <end position="598"/>
    </location>
</feature>
<dbReference type="AlphaFoldDB" id="A0A077DC09"/>
<dbReference type="Gene3D" id="3.40.1440.60">
    <property type="entry name" value="PriA, 3(prime) DNA-binding domain"/>
    <property type="match status" value="1"/>
</dbReference>
<dbReference type="Pfam" id="PF17764">
    <property type="entry name" value="PriA_3primeBD"/>
    <property type="match status" value="1"/>
</dbReference>
<dbReference type="InterPro" id="IPR011545">
    <property type="entry name" value="DEAD/DEAH_box_helicase_dom"/>
</dbReference>